<evidence type="ECO:0000256" key="1">
    <source>
        <dbReference type="SAM" id="Phobius"/>
    </source>
</evidence>
<reference evidence="2" key="1">
    <citation type="submission" date="2014-05" db="EMBL/GenBank/DDBJ databases">
        <title>The transcriptome of the halophilic microalga Tetraselmis sp. GSL018 isolated from the Great Salt Lake, Utah.</title>
        <authorList>
            <person name="Jinkerson R.E."/>
            <person name="D'Adamo S."/>
            <person name="Posewitz M.C."/>
        </authorList>
    </citation>
    <scope>NUCLEOTIDE SEQUENCE</scope>
    <source>
        <strain evidence="2">GSL018</strain>
    </source>
</reference>
<evidence type="ECO:0000313" key="2">
    <source>
        <dbReference type="EMBL" id="JAC62370.1"/>
    </source>
</evidence>
<keyword evidence="1" id="KW-0472">Membrane</keyword>
<keyword evidence="1" id="KW-0812">Transmembrane</keyword>
<dbReference type="AlphaFoldDB" id="A0A061QV76"/>
<protein>
    <submittedName>
        <fullName evidence="2">Uncharacterized protein</fullName>
    </submittedName>
</protein>
<feature type="transmembrane region" description="Helical" evidence="1">
    <location>
        <begin position="324"/>
        <end position="342"/>
    </location>
</feature>
<proteinExistence type="predicted"/>
<accession>A0A061QV76</accession>
<name>A0A061QV76_9CHLO</name>
<organism evidence="2">
    <name type="scientific">Tetraselmis sp. GSL018</name>
    <dbReference type="NCBI Taxonomy" id="582737"/>
    <lineage>
        <taxon>Eukaryota</taxon>
        <taxon>Viridiplantae</taxon>
        <taxon>Chlorophyta</taxon>
        <taxon>core chlorophytes</taxon>
        <taxon>Chlorodendrophyceae</taxon>
        <taxon>Chlorodendrales</taxon>
        <taxon>Chlorodendraceae</taxon>
        <taxon>Tetraselmis</taxon>
    </lineage>
</organism>
<dbReference type="EMBL" id="GBEZ01024639">
    <property type="protein sequence ID" value="JAC62370.1"/>
    <property type="molecule type" value="Transcribed_RNA"/>
</dbReference>
<gene>
    <name evidence="2" type="ORF">TSPGSL018_23548</name>
</gene>
<keyword evidence="1" id="KW-1133">Transmembrane helix</keyword>
<sequence>MGKQDSMRVSISKHAIPSRCVLLAVAFAVLGEYLRHKARSDKPPDEIKFAYNSLKEGVTFWKRLGNRSFCSTTWTLMLNKTVDFAIPLLLEDVEPLGTAPGTRAQFSLKPLYRHLLSADQQSQVTPPDVADGSSYINGLLRRWRGEDDFSDEVREQTEPLALSATGGPKVRFALVVRDGRTTSALELGLHEIIRVERKDVDSWKACKHGLRGVMASQKTCLVVQALQSVCAKVERREPGMEWQLAGTLEDAGCTRRPSPVFTYVTLRSPIRKRGAELPLLPRRVLDSARLAVRSSMDPELLASNLDPLHRSTLNRGRISNIGDALLFCAAILLIVALVRVRWRGAQAPP</sequence>